<organism evidence="3 4">
    <name type="scientific">Pigmentiphaga litoralis</name>
    <dbReference type="NCBI Taxonomy" id="516702"/>
    <lineage>
        <taxon>Bacteria</taxon>
        <taxon>Pseudomonadati</taxon>
        <taxon>Pseudomonadota</taxon>
        <taxon>Betaproteobacteria</taxon>
        <taxon>Burkholderiales</taxon>
        <taxon>Alcaligenaceae</taxon>
        <taxon>Pigmentiphaga</taxon>
    </lineage>
</organism>
<dbReference type="AlphaFoldDB" id="A0A7Y9LLS0"/>
<dbReference type="Pfam" id="PF03480">
    <property type="entry name" value="DctP"/>
    <property type="match status" value="1"/>
</dbReference>
<comment type="caution">
    <text evidence="3">The sequence shown here is derived from an EMBL/GenBank/DDBJ whole genome shotgun (WGS) entry which is preliminary data.</text>
</comment>
<dbReference type="PANTHER" id="PTHR33376">
    <property type="match status" value="1"/>
</dbReference>
<gene>
    <name evidence="3" type="ORF">FHW18_000122</name>
</gene>
<feature type="chain" id="PRO_5031358806" evidence="2">
    <location>
        <begin position="29"/>
        <end position="335"/>
    </location>
</feature>
<sequence length="335" mass="35670">MNRRQHLLHLAGLAGSAAALGLPSWAWAQSMTMKLTATTSEDLGIDWLTAYKANIEAATQGKVKGQVYPASQLGTAQRTIEGVSMGTIEMAMNASGMYEGLDPRFGALAVPGVFDNIDHGLKLLADPETRKRLASIATGKGVEVLTTLIHSQCSIVSRKPVRKLSDLKGQKIRVPGSSILIAQLKQLGANPVSMSLGEVLPAFQNGTLDGVYSGTPIPSALKYFDVAKAQTLLPSTYIAIVGLVSPTFFKTTGALEPALRQAARKTDDEVAPRVNARVQEARVIWEKGGGEMIELSAADAKAYLDAVIPAAQKELTPAARQDYEALRAIGAKYRS</sequence>
<dbReference type="RefSeq" id="WP_179582331.1">
    <property type="nucleotide sequence ID" value="NZ_JACBYR010000001.1"/>
</dbReference>
<evidence type="ECO:0000256" key="2">
    <source>
        <dbReference type="SAM" id="SignalP"/>
    </source>
</evidence>
<evidence type="ECO:0000313" key="4">
    <source>
        <dbReference type="Proteomes" id="UP000542125"/>
    </source>
</evidence>
<dbReference type="CDD" id="cd13603">
    <property type="entry name" value="PBP2_TRAP_Siap_TeaA_like"/>
    <property type="match status" value="1"/>
</dbReference>
<reference evidence="3 4" key="1">
    <citation type="submission" date="2020-07" db="EMBL/GenBank/DDBJ databases">
        <title>Genomic Encyclopedia of Type Strains, Phase IV (KMG-V): Genome sequencing to study the core and pangenomes of soil and plant-associated prokaryotes.</title>
        <authorList>
            <person name="Whitman W."/>
        </authorList>
    </citation>
    <scope>NUCLEOTIDE SEQUENCE [LARGE SCALE GENOMIC DNA]</scope>
    <source>
        <strain evidence="3 4">SAS40</strain>
    </source>
</reference>
<dbReference type="PROSITE" id="PS51318">
    <property type="entry name" value="TAT"/>
    <property type="match status" value="1"/>
</dbReference>
<dbReference type="GO" id="GO:0055085">
    <property type="term" value="P:transmembrane transport"/>
    <property type="evidence" value="ECO:0007669"/>
    <property type="project" value="InterPro"/>
</dbReference>
<dbReference type="NCBIfam" id="NF037995">
    <property type="entry name" value="TRAP_S1"/>
    <property type="match status" value="1"/>
</dbReference>
<dbReference type="SUPFAM" id="SSF53850">
    <property type="entry name" value="Periplasmic binding protein-like II"/>
    <property type="match status" value="1"/>
</dbReference>
<dbReference type="InterPro" id="IPR038404">
    <property type="entry name" value="TRAP_DctP_sf"/>
</dbReference>
<keyword evidence="1 2" id="KW-0732">Signal</keyword>
<keyword evidence="4" id="KW-1185">Reference proteome</keyword>
<feature type="signal peptide" evidence="2">
    <location>
        <begin position="1"/>
        <end position="28"/>
    </location>
</feature>
<proteinExistence type="predicted"/>
<dbReference type="InterPro" id="IPR006311">
    <property type="entry name" value="TAT_signal"/>
</dbReference>
<dbReference type="Gene3D" id="3.40.190.170">
    <property type="entry name" value="Bacterial extracellular solute-binding protein, family 7"/>
    <property type="match status" value="1"/>
</dbReference>
<dbReference type="PANTHER" id="PTHR33376:SF5">
    <property type="entry name" value="EXTRACYTOPLASMIC SOLUTE RECEPTOR PROTEIN"/>
    <property type="match status" value="1"/>
</dbReference>
<dbReference type="Proteomes" id="UP000542125">
    <property type="component" value="Unassembled WGS sequence"/>
</dbReference>
<name>A0A7Y9LLS0_9BURK</name>
<evidence type="ECO:0000256" key="1">
    <source>
        <dbReference type="ARBA" id="ARBA00022729"/>
    </source>
</evidence>
<protein>
    <submittedName>
        <fullName evidence="3">TRAP-type C4-dicarboxylate transport system substrate-binding protein</fullName>
    </submittedName>
</protein>
<dbReference type="EMBL" id="JACBYR010000001">
    <property type="protein sequence ID" value="NYE80851.1"/>
    <property type="molecule type" value="Genomic_DNA"/>
</dbReference>
<dbReference type="InterPro" id="IPR018389">
    <property type="entry name" value="DctP_fam"/>
</dbReference>
<accession>A0A7Y9LLS0</accession>
<evidence type="ECO:0000313" key="3">
    <source>
        <dbReference type="EMBL" id="NYE80851.1"/>
    </source>
</evidence>